<dbReference type="InterPro" id="IPR051200">
    <property type="entry name" value="Host-pathogen_enzymatic-act"/>
</dbReference>
<feature type="chain" id="PRO_5018076223" description="SMP-30/Gluconolaconase/LRE-like region" evidence="1">
    <location>
        <begin position="28"/>
        <end position="390"/>
    </location>
</feature>
<accession>A0A3P5XGT4</accession>
<keyword evidence="1" id="KW-0732">Signal</keyword>
<protein>
    <recommendedName>
        <fullName evidence="4">SMP-30/Gluconolaconase/LRE-like region</fullName>
    </recommendedName>
</protein>
<reference evidence="2 3" key="1">
    <citation type="submission" date="2018-11" db="EMBL/GenBank/DDBJ databases">
        <authorList>
            <person name="Criscuolo A."/>
        </authorList>
    </citation>
    <scope>NUCLEOTIDE SEQUENCE [LARGE SCALE GENOMIC DNA]</scope>
    <source>
        <strain evidence="2">ACIP111625</strain>
    </source>
</reference>
<dbReference type="InterPro" id="IPR015943">
    <property type="entry name" value="WD40/YVTN_repeat-like_dom_sf"/>
</dbReference>
<dbReference type="Proteomes" id="UP000277498">
    <property type="component" value="Unassembled WGS sequence"/>
</dbReference>
<organism evidence="2 3">
    <name type="scientific">Pseudogemmobacter humi</name>
    <dbReference type="NCBI Taxonomy" id="2483812"/>
    <lineage>
        <taxon>Bacteria</taxon>
        <taxon>Pseudomonadati</taxon>
        <taxon>Pseudomonadota</taxon>
        <taxon>Alphaproteobacteria</taxon>
        <taxon>Rhodobacterales</taxon>
        <taxon>Paracoccaceae</taxon>
        <taxon>Pseudogemmobacter</taxon>
    </lineage>
</organism>
<dbReference type="Gene3D" id="2.130.10.10">
    <property type="entry name" value="YVTN repeat-like/Quinoprotein amine dehydrogenase"/>
    <property type="match status" value="1"/>
</dbReference>
<dbReference type="OrthoDB" id="7767057at2"/>
<proteinExistence type="predicted"/>
<dbReference type="SUPFAM" id="SSF51004">
    <property type="entry name" value="C-terminal (heme d1) domain of cytochrome cd1-nitrite reductase"/>
    <property type="match status" value="1"/>
</dbReference>
<name>A0A3P5XGT4_9RHOB</name>
<sequence>MKNLKSAALRLSLPAICSLMLAGPGLAQTPATSSVIPEETLAFAAAVTRTDSIPGAYELVHWPEEELLFVASVPSFETADLGYIYFLDARDLRPIRMIQLDRRPFALALDRSTGRLYVGHTIDGALSVIDARGGQLLGKIQLGQPLPDGGVERSRMISLDTERGLAAVTSPSEPGLVWIVDLREGKVTHRIEGGLWTAGLAFDKKRGEFITSGGGINEISVIDPVAAKEVASISSGDTTAEGAEASEHFFVNLATDETGGRLFAADANSGALYVFERETGKRLARVETGPGTLDVAYSAQRDEIYVSWRGVTEREPDGQGGLTIIDGGDYSVTHRQSLPAHPNSLDVSEDGQTLFLTVKVPTEEGRPGYRPGALDSVIRLDLSRLTTAQP</sequence>
<evidence type="ECO:0000313" key="2">
    <source>
        <dbReference type="EMBL" id="VDC33953.1"/>
    </source>
</evidence>
<keyword evidence="3" id="KW-1185">Reference proteome</keyword>
<dbReference type="EMBL" id="UXAW01000138">
    <property type="protein sequence ID" value="VDC33953.1"/>
    <property type="molecule type" value="Genomic_DNA"/>
</dbReference>
<dbReference type="InterPro" id="IPR011048">
    <property type="entry name" value="Haem_d1_sf"/>
</dbReference>
<dbReference type="RefSeq" id="WP_124088814.1">
    <property type="nucleotide sequence ID" value="NZ_UXAW01000138.1"/>
</dbReference>
<evidence type="ECO:0008006" key="4">
    <source>
        <dbReference type="Google" id="ProtNLM"/>
    </source>
</evidence>
<evidence type="ECO:0000256" key="1">
    <source>
        <dbReference type="SAM" id="SignalP"/>
    </source>
</evidence>
<feature type="signal peptide" evidence="1">
    <location>
        <begin position="1"/>
        <end position="27"/>
    </location>
</feature>
<dbReference type="PANTHER" id="PTHR47197">
    <property type="entry name" value="PROTEIN NIRF"/>
    <property type="match status" value="1"/>
</dbReference>
<gene>
    <name evidence="2" type="ORF">XINFAN_04154</name>
</gene>
<evidence type="ECO:0000313" key="3">
    <source>
        <dbReference type="Proteomes" id="UP000277498"/>
    </source>
</evidence>
<dbReference type="AlphaFoldDB" id="A0A3P5XGT4"/>
<dbReference type="PANTHER" id="PTHR47197:SF3">
    <property type="entry name" value="DIHYDRO-HEME D1 DEHYDROGENASE"/>
    <property type="match status" value="1"/>
</dbReference>